<comment type="subcellular location">
    <subcellularLocation>
        <location evidence="1">Cell membrane</location>
        <topology evidence="1">Multi-pass membrane protein</topology>
    </subcellularLocation>
    <subcellularLocation>
        <location evidence="6">Membrane</location>
        <topology evidence="6">Multi-pass membrane protein</topology>
    </subcellularLocation>
</comment>
<proteinExistence type="inferred from homology"/>
<reference evidence="9 10" key="1">
    <citation type="submission" date="2013-03" db="EMBL/GenBank/DDBJ databases">
        <title>Salinisphaera dokdonensis CL-ES53 Genome Sequencing.</title>
        <authorList>
            <person name="Li C."/>
            <person name="Lai Q."/>
            <person name="Shao Z."/>
        </authorList>
    </citation>
    <scope>NUCLEOTIDE SEQUENCE [LARGE SCALE GENOMIC DNA]</scope>
    <source>
        <strain evidence="9 10">CL-ES53</strain>
    </source>
</reference>
<evidence type="ECO:0000256" key="6">
    <source>
        <dbReference type="RuleBase" id="RU004057"/>
    </source>
</evidence>
<dbReference type="Pfam" id="PF01618">
    <property type="entry name" value="MotA_ExbB"/>
    <property type="match status" value="1"/>
</dbReference>
<keyword evidence="4 7" id="KW-1133">Transmembrane helix</keyword>
<comment type="caution">
    <text evidence="9">The sequence shown here is derived from an EMBL/GenBank/DDBJ whole genome shotgun (WGS) entry which is preliminary data.</text>
</comment>
<evidence type="ECO:0000256" key="5">
    <source>
        <dbReference type="ARBA" id="ARBA00023136"/>
    </source>
</evidence>
<comment type="similarity">
    <text evidence="6">Belongs to the exbB/tolQ family.</text>
</comment>
<feature type="transmembrane region" description="Helical" evidence="7">
    <location>
        <begin position="204"/>
        <end position="226"/>
    </location>
</feature>
<evidence type="ECO:0000313" key="10">
    <source>
        <dbReference type="Proteomes" id="UP001460888"/>
    </source>
</evidence>
<keyword evidence="5 7" id="KW-0472">Membrane</keyword>
<evidence type="ECO:0000256" key="4">
    <source>
        <dbReference type="ARBA" id="ARBA00022989"/>
    </source>
</evidence>
<dbReference type="InterPro" id="IPR002898">
    <property type="entry name" value="MotA_ExbB_proton_chnl"/>
</dbReference>
<evidence type="ECO:0000256" key="1">
    <source>
        <dbReference type="ARBA" id="ARBA00004651"/>
    </source>
</evidence>
<dbReference type="RefSeq" id="WP_353110147.1">
    <property type="nucleotide sequence ID" value="NZ_APND01000002.1"/>
</dbReference>
<evidence type="ECO:0000259" key="8">
    <source>
        <dbReference type="Pfam" id="PF01618"/>
    </source>
</evidence>
<keyword evidence="3 7" id="KW-0812">Transmembrane</keyword>
<evidence type="ECO:0000256" key="3">
    <source>
        <dbReference type="ARBA" id="ARBA00022692"/>
    </source>
</evidence>
<accession>A0ABV2AYS8</accession>
<dbReference type="Proteomes" id="UP001460888">
    <property type="component" value="Unassembled WGS sequence"/>
</dbReference>
<organism evidence="9 10">
    <name type="scientific">Salinisphaera dokdonensis CL-ES53</name>
    <dbReference type="NCBI Taxonomy" id="1304272"/>
    <lineage>
        <taxon>Bacteria</taxon>
        <taxon>Pseudomonadati</taxon>
        <taxon>Pseudomonadota</taxon>
        <taxon>Gammaproteobacteria</taxon>
        <taxon>Salinisphaerales</taxon>
        <taxon>Salinisphaeraceae</taxon>
        <taxon>Salinisphaera</taxon>
    </lineage>
</organism>
<keyword evidence="6" id="KW-0653">Protein transport</keyword>
<feature type="transmembrane region" description="Helical" evidence="7">
    <location>
        <begin position="21"/>
        <end position="41"/>
    </location>
</feature>
<evidence type="ECO:0000313" key="9">
    <source>
        <dbReference type="EMBL" id="MES1928796.1"/>
    </source>
</evidence>
<protein>
    <recommendedName>
        <fullName evidence="8">MotA/TolQ/ExbB proton channel domain-containing protein</fullName>
    </recommendedName>
</protein>
<dbReference type="EMBL" id="APND01000002">
    <property type="protein sequence ID" value="MES1928796.1"/>
    <property type="molecule type" value="Genomic_DNA"/>
</dbReference>
<keyword evidence="6" id="KW-0813">Transport</keyword>
<keyword evidence="2" id="KW-1003">Cell membrane</keyword>
<gene>
    <name evidence="9" type="ORF">SADO_06067</name>
</gene>
<feature type="domain" description="MotA/TolQ/ExbB proton channel" evidence="8">
    <location>
        <begin position="164"/>
        <end position="236"/>
    </location>
</feature>
<feature type="transmembrane region" description="Helical" evidence="7">
    <location>
        <begin position="155"/>
        <end position="178"/>
    </location>
</feature>
<name>A0ABV2AYS8_9GAMM</name>
<feature type="transmembrane region" description="Helical" evidence="7">
    <location>
        <begin position="53"/>
        <end position="72"/>
    </location>
</feature>
<evidence type="ECO:0000256" key="2">
    <source>
        <dbReference type="ARBA" id="ARBA00022475"/>
    </source>
</evidence>
<evidence type="ECO:0000256" key="7">
    <source>
        <dbReference type="SAM" id="Phobius"/>
    </source>
</evidence>
<keyword evidence="10" id="KW-1185">Reference proteome</keyword>
<sequence>MAVSLTRFKAARPGAASGHVFQQWLIITGVLVFAVWVAQQYNVVTTLVSGDVTRVSLLISVIFAVTWAYCGIRSAWISRETAHFETITDGVDDGNSLALSHDGHLALGGRSQPDSAAGAYLASLLHFYSHRGAEPPDTLVDVLGERLSGAHEMGWFICGALIKLGLLGTVIGFIVMLATVDSAQSFDVAAIQQLLVGMSQGMRVALYTTLVGLTTSMILSLHYLLLDRAADRLQARIVIFAQRQRLG</sequence>